<feature type="domain" description="Putative sugar diacid recognition" evidence="1">
    <location>
        <begin position="10"/>
        <end position="135"/>
    </location>
</feature>
<dbReference type="PANTHER" id="PTHR33744:SF15">
    <property type="entry name" value="CARBOHYDRATE DIACID REGULATOR"/>
    <property type="match status" value="1"/>
</dbReference>
<dbReference type="RefSeq" id="WP_278158624.1">
    <property type="nucleotide sequence ID" value="NZ_CP121252.1"/>
</dbReference>
<evidence type="ECO:0000313" key="3">
    <source>
        <dbReference type="EMBL" id="WFP17251.1"/>
    </source>
</evidence>
<evidence type="ECO:0000259" key="2">
    <source>
        <dbReference type="Pfam" id="PF13556"/>
    </source>
</evidence>
<reference evidence="3 4" key="1">
    <citation type="submission" date="2023-04" db="EMBL/GenBank/DDBJ databases">
        <title>Funneling lignin-derived compounds into biodiesel using alkali-halophilic Citricoccus sp. P2.</title>
        <authorList>
            <person name="Luo C.-B."/>
        </authorList>
    </citation>
    <scope>NUCLEOTIDE SEQUENCE [LARGE SCALE GENOMIC DNA]</scope>
    <source>
        <strain evidence="3 4">P2</strain>
    </source>
</reference>
<dbReference type="Pfam" id="PF05651">
    <property type="entry name" value="Diacid_rec"/>
    <property type="match status" value="1"/>
</dbReference>
<sequence length="373" mass="40173">MKKRAPELMTRDMAQHVIDTIKPTVRHNINIMDSHGVIIAAVDPDRVGTHHAGALQVVAAQNSVEIWDRDDESGVRPGVNIPLWHDGAVRGVVGLTGNPDEVRSTAELIALTVELLLTQERQINDDVQRDTQARDVLAALSSGASDPSDLGSRLSALSILGPWTLAVSLNIDAQDPLRTVTPGRLSERLRRLNRTPGVMAAELFGAVWTLRSGASAPRGGKLVDERRIAVPAASSMAQLQAQAVTLRHACATPGIFPAVNASTESDEMQQPPMWRWEIASVVASMPRTAISHRAEVVSKLTREQCRTVLALGEHSSSHAAAAGLYIHRNTMAQRIDQIIARTGHDPRIGAELSALLLSVYARAALGDLHIFGS</sequence>
<dbReference type="Gene3D" id="1.10.10.2840">
    <property type="entry name" value="PucR C-terminal helix-turn-helix domain"/>
    <property type="match status" value="1"/>
</dbReference>
<proteinExistence type="predicted"/>
<dbReference type="EMBL" id="CP121252">
    <property type="protein sequence ID" value="WFP17251.1"/>
    <property type="molecule type" value="Genomic_DNA"/>
</dbReference>
<dbReference type="Pfam" id="PF13556">
    <property type="entry name" value="HTH_30"/>
    <property type="match status" value="1"/>
</dbReference>
<accession>A0ABY8H886</accession>
<organism evidence="3 4">
    <name type="scientific">Citricoccus muralis</name>
    <dbReference type="NCBI Taxonomy" id="169134"/>
    <lineage>
        <taxon>Bacteria</taxon>
        <taxon>Bacillati</taxon>
        <taxon>Actinomycetota</taxon>
        <taxon>Actinomycetes</taxon>
        <taxon>Micrococcales</taxon>
        <taxon>Micrococcaceae</taxon>
        <taxon>Citricoccus</taxon>
    </lineage>
</organism>
<dbReference type="InterPro" id="IPR008599">
    <property type="entry name" value="Diacid_rec"/>
</dbReference>
<dbReference type="InterPro" id="IPR025736">
    <property type="entry name" value="PucR_C-HTH_dom"/>
</dbReference>
<gene>
    <name evidence="3" type="ORF">P8192_03810</name>
</gene>
<dbReference type="PANTHER" id="PTHR33744">
    <property type="entry name" value="CARBOHYDRATE DIACID REGULATOR"/>
    <property type="match status" value="1"/>
</dbReference>
<keyword evidence="4" id="KW-1185">Reference proteome</keyword>
<name>A0ABY8H886_9MICC</name>
<protein>
    <submittedName>
        <fullName evidence="3">Sugar diacid recognition domain-containing protein</fullName>
    </submittedName>
</protein>
<dbReference type="Proteomes" id="UP001219037">
    <property type="component" value="Chromosome"/>
</dbReference>
<evidence type="ECO:0000313" key="4">
    <source>
        <dbReference type="Proteomes" id="UP001219037"/>
    </source>
</evidence>
<evidence type="ECO:0000259" key="1">
    <source>
        <dbReference type="Pfam" id="PF05651"/>
    </source>
</evidence>
<feature type="domain" description="PucR C-terminal helix-turn-helix" evidence="2">
    <location>
        <begin position="313"/>
        <end position="359"/>
    </location>
</feature>
<dbReference type="InterPro" id="IPR042070">
    <property type="entry name" value="PucR_C-HTH_sf"/>
</dbReference>
<dbReference type="InterPro" id="IPR051448">
    <property type="entry name" value="CdaR-like_regulators"/>
</dbReference>